<dbReference type="PANTHER" id="PTHR45527:SF16">
    <property type="entry name" value="NONRIBOSOMAL PEPTIDE SYNTHASE ATNA-RELATED"/>
    <property type="match status" value="1"/>
</dbReference>
<dbReference type="GO" id="GO:0043041">
    <property type="term" value="P:amino acid activation for nonribosomal peptide biosynthetic process"/>
    <property type="evidence" value="ECO:0007669"/>
    <property type="project" value="TreeGrafter"/>
</dbReference>
<keyword evidence="7" id="KW-1185">Reference proteome</keyword>
<dbReference type="InterPro" id="IPR001242">
    <property type="entry name" value="Condensation_dom"/>
</dbReference>
<dbReference type="SUPFAM" id="SSF47336">
    <property type="entry name" value="ACP-like"/>
    <property type="match status" value="2"/>
</dbReference>
<dbReference type="InterPro" id="IPR023213">
    <property type="entry name" value="CAT-like_dom_sf"/>
</dbReference>
<dbReference type="GO" id="GO:0031177">
    <property type="term" value="F:phosphopantetheine binding"/>
    <property type="evidence" value="ECO:0007669"/>
    <property type="project" value="TreeGrafter"/>
</dbReference>
<dbReference type="InterPro" id="IPR042099">
    <property type="entry name" value="ANL_N_sf"/>
</dbReference>
<accession>A0A366S9Y8</accession>
<dbReference type="EMBL" id="QKXC01000030">
    <property type="protein sequence ID" value="RBR26134.1"/>
    <property type="molecule type" value="Genomic_DNA"/>
</dbReference>
<keyword evidence="4" id="KW-0677">Repeat</keyword>
<dbReference type="InterPro" id="IPR009081">
    <property type="entry name" value="PP-bd_ACP"/>
</dbReference>
<keyword evidence="3" id="KW-0436">Ligase</keyword>
<dbReference type="InterPro" id="IPR000873">
    <property type="entry name" value="AMP-dep_synth/lig_dom"/>
</dbReference>
<dbReference type="Gene3D" id="3.30.300.30">
    <property type="match status" value="2"/>
</dbReference>
<evidence type="ECO:0000256" key="3">
    <source>
        <dbReference type="ARBA" id="ARBA00022598"/>
    </source>
</evidence>
<dbReference type="PROSITE" id="PS00455">
    <property type="entry name" value="AMP_BINDING"/>
    <property type="match status" value="1"/>
</dbReference>
<dbReference type="Gene3D" id="3.40.50.12780">
    <property type="entry name" value="N-terminal domain of ligase-like"/>
    <property type="match status" value="2"/>
</dbReference>
<feature type="domain" description="Carrier" evidence="5">
    <location>
        <begin position="1285"/>
        <end position="1361"/>
    </location>
</feature>
<dbReference type="Gene3D" id="3.30.559.10">
    <property type="entry name" value="Chloramphenicol acetyltransferase-like domain"/>
    <property type="match status" value="3"/>
</dbReference>
<dbReference type="FunFam" id="3.30.300.30:FF:000015">
    <property type="entry name" value="Nonribosomal peptide synthase SidD"/>
    <property type="match status" value="2"/>
</dbReference>
<dbReference type="Gene3D" id="1.10.1200.10">
    <property type="entry name" value="ACP-like"/>
    <property type="match status" value="2"/>
</dbReference>
<dbReference type="GO" id="GO:0016874">
    <property type="term" value="F:ligase activity"/>
    <property type="evidence" value="ECO:0007669"/>
    <property type="project" value="UniProtKB-KW"/>
</dbReference>
<evidence type="ECO:0000313" key="7">
    <source>
        <dbReference type="Proteomes" id="UP000253153"/>
    </source>
</evidence>
<dbReference type="SUPFAM" id="SSF56801">
    <property type="entry name" value="Acetyl-CoA synthetase-like"/>
    <property type="match status" value="2"/>
</dbReference>
<evidence type="ECO:0000259" key="5">
    <source>
        <dbReference type="PROSITE" id="PS50075"/>
    </source>
</evidence>
<dbReference type="OrthoDB" id="416786at2759"/>
<dbReference type="InterPro" id="IPR036736">
    <property type="entry name" value="ACP-like_sf"/>
</dbReference>
<dbReference type="InterPro" id="IPR010071">
    <property type="entry name" value="AA_adenyl_dom"/>
</dbReference>
<sequence length="1797" mass="199124">MTGSICSIGAPGELCLEGHTLARGYHNDPEKTRLSFSTSLLDSIPGRNSGNRVYRTGDIVRYEPDGTLDFLGRRDGQVKVRGRRIDVGEIEHHIQHAMADDPSFHSSTVQLHWRDRKGHGEPEITAPLRMDMLHDETVLEVPCTLLSMTGKIPTSTKASQLRYGLRRLLPEYMIPSIFIAVARFPTTASGKLDKEFAQGCIEYLLTRGRQEAEQDEIWSVAETRVREWWSTILGVDASLISRHENFFVLGGNSIHAIRLVSLARSNSYRLQYEDIFSSPALVDMVSRLLPIGHDDENKPELLSSPEPFELISEPDLKSVFDAALLLHNISKNEVEDVYPCTALQESLMVETARCRGAYMLVETVEVPALQVTRFQEAWFSAFKVYEILRTRIVLSHGQKHGAWQVVMKNHPLRWTEFPDVDSFVEFAYDSQDYGKPLFQLEIIEDFDKANKQGNQDVVRCGFCIHHAAYDGWSLSNIWQRIYQELSDSPASYSFNHVTPYKSFIRNLTQQTSEQAIAHWEERFAGISNTRLIPRSSHVEHRPLATDSTQRTVQLPRLHDQSHLQESAAANISGIEAIAGPTIVMVPSRTLINYGSSMSDLAAVVQRNNLTAIRFSHIGLEQISRINPDCRQACQFDSIFVVQPPLDKTMVTTSTDVVRQTVDTKGFFSSPLIVEVQLSADSEEVTVTMSFDPIIASNREAELMLDTYITILGNLFHSPEDTPLQQISALSPDHITQIGTANSSSTKSVRACVHDLVRKQVELSPFLTAIDSWDGSMTYAELDDLSTSVAQKLSYLGIKPERAVCMLFEQSKWAIVAMLGVAKAGGCFVPLNPQNPVKRLRHLVQTVDASVILTSLQHQELSTSLSGCKVMVVSPNSLPLPIAAFLKPPHTSRIPAEPHHTAYILFTSGSTGLLKGVVIEHQALCSSLVALTDRIGMGAHLRTLQFNSYWFDGMLLEIFGTLIVGGTICGLSESERMNDLAGSIERIHANTITTLATSVSRLIEPSSVPSLETVCLGGEPVLPSDRDRWASNVRLLSVYGPTETCIIMLVGDMERNSPATLLGQPVGCRVWVVNHLKDNELAPLGGIGELFIEGPCLARYYLNDEDKSSATFVSDQPWMVQDPHLLKPQRVYKTGDLVRMSPNGTVTWIGRKDSSQVKIRGQRVELAEIEEVIRQHIPQTIPVAVDIFAPSNNDEMQILGAVLATSSVLPGGSSDQVAAYMQRLTVDLMPKLKGTLPHHMVPSVFIPLSDLPFLSTGKLDRKTLHRLALPLAAEMSKGTATTSGQAPETPKEKLLGDLWTEVLGNQDKPAGRTDNFFNVGGNSMMAMRLVALARYRGFALTVVDIFNHPIQSNMADMVQALDHEEDLLKEETQDASTFDEKAYSLSTLQHLSHEAMPICVDKIEQIYPCTSMQEMFMYGSEAWPGAHVTQWIFSLDASVDILTLGKAIDRCVVRYPTMRTRIVRNVQTGQLVQVVLRKGNEAPWSVFLAEDVDSAMEQESSGPTHLIWSLNHAAYDAWSLGMMLRSIGQYYANPEDDPETSLPFSGFIHHVTKARNAGSKSRSFWQTYFSDMGPQTLLFNYSSFKDPRQDCLAVYRVSFPKREGKTPTSLIAAAWILLMARLTHRIDITIVYLVTGRTLPLGGIDTCPGPLISKLPLRVRLPTESTGICNAADIVRTEMVRVMPHEHTGLDAMQSLTSQDGEATPLHAASLLGHLPFDLAIHPAGHTDFSGAKGTGMAHVGQKVVVPPPGTFSAECSIVSEKDNIEVDLAMTWDSRAVDKKGVDDIIGPWREIITDDA</sequence>
<gene>
    <name evidence="6" type="ORF">FIESC28_01162</name>
</gene>
<dbReference type="PROSITE" id="PS50075">
    <property type="entry name" value="CARRIER"/>
    <property type="match status" value="1"/>
</dbReference>
<organism evidence="6 7">
    <name type="scientific">Fusarium coffeatum</name>
    <dbReference type="NCBI Taxonomy" id="231269"/>
    <lineage>
        <taxon>Eukaryota</taxon>
        <taxon>Fungi</taxon>
        <taxon>Dikarya</taxon>
        <taxon>Ascomycota</taxon>
        <taxon>Pezizomycotina</taxon>
        <taxon>Sordariomycetes</taxon>
        <taxon>Hypocreomycetidae</taxon>
        <taxon>Hypocreales</taxon>
        <taxon>Nectriaceae</taxon>
        <taxon>Fusarium</taxon>
        <taxon>Fusarium incarnatum-equiseti species complex</taxon>
    </lineage>
</organism>
<dbReference type="InterPro" id="IPR045851">
    <property type="entry name" value="AMP-bd_C_sf"/>
</dbReference>
<dbReference type="CDD" id="cd19545">
    <property type="entry name" value="FUM14_C_NRPS-like"/>
    <property type="match status" value="1"/>
</dbReference>
<keyword evidence="1" id="KW-0596">Phosphopantetheine</keyword>
<evidence type="ECO:0000256" key="4">
    <source>
        <dbReference type="ARBA" id="ARBA00022737"/>
    </source>
</evidence>
<evidence type="ECO:0000313" key="6">
    <source>
        <dbReference type="EMBL" id="RBR26134.1"/>
    </source>
</evidence>
<dbReference type="Pfam" id="PF00501">
    <property type="entry name" value="AMP-binding"/>
    <property type="match status" value="1"/>
</dbReference>
<dbReference type="GO" id="GO:0005737">
    <property type="term" value="C:cytoplasm"/>
    <property type="evidence" value="ECO:0007669"/>
    <property type="project" value="TreeGrafter"/>
</dbReference>
<dbReference type="Gene3D" id="3.30.559.30">
    <property type="entry name" value="Nonribosomal peptide synthetase, condensation domain"/>
    <property type="match status" value="2"/>
</dbReference>
<dbReference type="PANTHER" id="PTHR45527">
    <property type="entry name" value="NONRIBOSOMAL PEPTIDE SYNTHETASE"/>
    <property type="match status" value="1"/>
</dbReference>
<dbReference type="Pfam" id="PF00550">
    <property type="entry name" value="PP-binding"/>
    <property type="match status" value="2"/>
</dbReference>
<evidence type="ECO:0000256" key="2">
    <source>
        <dbReference type="ARBA" id="ARBA00022553"/>
    </source>
</evidence>
<dbReference type="NCBIfam" id="TIGR01733">
    <property type="entry name" value="AA-adenyl-dom"/>
    <property type="match status" value="1"/>
</dbReference>
<proteinExistence type="predicted"/>
<comment type="caution">
    <text evidence="6">The sequence shown here is derived from an EMBL/GenBank/DDBJ whole genome shotgun (WGS) entry which is preliminary data.</text>
</comment>
<protein>
    <recommendedName>
        <fullName evidence="5">Carrier domain-containing protein</fullName>
    </recommendedName>
</protein>
<dbReference type="CDD" id="cd05918">
    <property type="entry name" value="A_NRPS_SidN3_like"/>
    <property type="match status" value="1"/>
</dbReference>
<dbReference type="Proteomes" id="UP000253153">
    <property type="component" value="Unassembled WGS sequence"/>
</dbReference>
<dbReference type="Pfam" id="PF00668">
    <property type="entry name" value="Condensation"/>
    <property type="match status" value="2"/>
</dbReference>
<keyword evidence="2" id="KW-0597">Phosphoprotein</keyword>
<dbReference type="RefSeq" id="XP_031020725.1">
    <property type="nucleotide sequence ID" value="XM_031155313.1"/>
</dbReference>
<reference evidence="6 7" key="1">
    <citation type="submission" date="2018-06" db="EMBL/GenBank/DDBJ databases">
        <title>Fusarium incarnatum-equiseti species complex species 28.</title>
        <authorList>
            <person name="Gardiner D.M."/>
        </authorList>
    </citation>
    <scope>NUCLEOTIDE SEQUENCE [LARGE SCALE GENOMIC DNA]</scope>
    <source>
        <strain evidence="6 7">FIESC_28</strain>
    </source>
</reference>
<name>A0A366S9Y8_9HYPO</name>
<dbReference type="InterPro" id="IPR020845">
    <property type="entry name" value="AMP-binding_CS"/>
</dbReference>
<dbReference type="GeneID" id="41990609"/>
<evidence type="ECO:0000256" key="1">
    <source>
        <dbReference type="ARBA" id="ARBA00022450"/>
    </source>
</evidence>
<dbReference type="SUPFAM" id="SSF52777">
    <property type="entry name" value="CoA-dependent acyltransferases"/>
    <property type="match status" value="4"/>
</dbReference>
<dbReference type="GO" id="GO:0044550">
    <property type="term" value="P:secondary metabolite biosynthetic process"/>
    <property type="evidence" value="ECO:0007669"/>
    <property type="project" value="TreeGrafter"/>
</dbReference>